<organism evidence="1 2">
    <name type="scientific">Actinomadura livida</name>
    <dbReference type="NCBI Taxonomy" id="79909"/>
    <lineage>
        <taxon>Bacteria</taxon>
        <taxon>Bacillati</taxon>
        <taxon>Actinomycetota</taxon>
        <taxon>Actinomycetes</taxon>
        <taxon>Streptosporangiales</taxon>
        <taxon>Thermomonosporaceae</taxon>
        <taxon>Actinomadura</taxon>
    </lineage>
</organism>
<comment type="caution">
    <text evidence="1">The sequence shown here is derived from an EMBL/GenBank/DDBJ whole genome shotgun (WGS) entry which is preliminary data.</text>
</comment>
<evidence type="ECO:0000313" key="2">
    <source>
        <dbReference type="Proteomes" id="UP001501427"/>
    </source>
</evidence>
<proteinExistence type="predicted"/>
<evidence type="ECO:0000313" key="1">
    <source>
        <dbReference type="EMBL" id="GAA0576289.1"/>
    </source>
</evidence>
<name>A0ABN1EWI0_9ACTN</name>
<protein>
    <submittedName>
        <fullName evidence="1">Uncharacterized protein</fullName>
    </submittedName>
</protein>
<dbReference type="EMBL" id="BAAAHD010000043">
    <property type="protein sequence ID" value="GAA0576289.1"/>
    <property type="molecule type" value="Genomic_DNA"/>
</dbReference>
<keyword evidence="2" id="KW-1185">Reference proteome</keyword>
<gene>
    <name evidence="1" type="ORF">GCM10009546_43360</name>
</gene>
<dbReference type="Proteomes" id="UP001501427">
    <property type="component" value="Unassembled WGS sequence"/>
</dbReference>
<accession>A0ABN1EWI0</accession>
<sequence length="119" mass="12758">MRQTRVMSELPPRTVVLRDHSDENGTRHLRAVRNTSGDITLEGHDLGKGVSDVFGPGITEYEWAHQIAASDAARLLTALGGGPGDDVLDLLPTGPSANIYGLLRTHGIPYTATFSRHGS</sequence>
<reference evidence="1 2" key="1">
    <citation type="journal article" date="2019" name="Int. J. Syst. Evol. Microbiol.">
        <title>The Global Catalogue of Microorganisms (GCM) 10K type strain sequencing project: providing services to taxonomists for standard genome sequencing and annotation.</title>
        <authorList>
            <consortium name="The Broad Institute Genomics Platform"/>
            <consortium name="The Broad Institute Genome Sequencing Center for Infectious Disease"/>
            <person name="Wu L."/>
            <person name="Ma J."/>
        </authorList>
    </citation>
    <scope>NUCLEOTIDE SEQUENCE [LARGE SCALE GENOMIC DNA]</scope>
    <source>
        <strain evidence="1 2">JCM 10667</strain>
    </source>
</reference>